<dbReference type="PROSITE" id="PS50014">
    <property type="entry name" value="BROMODOMAIN_2"/>
    <property type="match status" value="1"/>
</dbReference>
<dbReference type="Gene3D" id="3.30.40.10">
    <property type="entry name" value="Zinc/RING finger domain, C3HC4 (zinc finger)"/>
    <property type="match status" value="2"/>
</dbReference>
<feature type="region of interest" description="Disordered" evidence="12">
    <location>
        <begin position="1"/>
        <end position="34"/>
    </location>
</feature>
<evidence type="ECO:0000256" key="12">
    <source>
        <dbReference type="SAM" id="MobiDB-lite"/>
    </source>
</evidence>
<dbReference type="FunFam" id="3.30.40.10:FF:000008">
    <property type="entry name" value="Bromodomain containing 1, isoform CRA_a"/>
    <property type="match status" value="1"/>
</dbReference>
<gene>
    <name evidence="18 19" type="primary">LOC109471845</name>
</gene>
<keyword evidence="3" id="KW-0479">Metal-binding</keyword>
<evidence type="ECO:0000256" key="9">
    <source>
        <dbReference type="ARBA" id="ARBA00023242"/>
    </source>
</evidence>
<dbReference type="InterPro" id="IPR050701">
    <property type="entry name" value="Histone_Mod_Regulator"/>
</dbReference>
<evidence type="ECO:0000313" key="18">
    <source>
        <dbReference type="RefSeq" id="XP_019626893.1"/>
    </source>
</evidence>
<evidence type="ECO:0000256" key="8">
    <source>
        <dbReference type="ARBA" id="ARBA00023117"/>
    </source>
</evidence>
<feature type="region of interest" description="Disordered" evidence="12">
    <location>
        <begin position="67"/>
        <end position="91"/>
    </location>
</feature>
<feature type="domain" description="Bromo" evidence="13">
    <location>
        <begin position="589"/>
        <end position="659"/>
    </location>
</feature>
<dbReference type="InterPro" id="IPR013083">
    <property type="entry name" value="Znf_RING/FYVE/PHD"/>
</dbReference>
<dbReference type="SUPFAM" id="SSF57903">
    <property type="entry name" value="FYVE/PHD zinc finger"/>
    <property type="match status" value="1"/>
</dbReference>
<evidence type="ECO:0000256" key="7">
    <source>
        <dbReference type="ARBA" id="ARBA00022990"/>
    </source>
</evidence>
<dbReference type="InterPro" id="IPR000313">
    <property type="entry name" value="PWWP_dom"/>
</dbReference>
<dbReference type="InterPro" id="IPR019786">
    <property type="entry name" value="Zinc_finger_PHD-type_CS"/>
</dbReference>
<keyword evidence="8 10" id="KW-0103">Bromodomain</keyword>
<dbReference type="Pfam" id="PF10513">
    <property type="entry name" value="EPL1"/>
    <property type="match status" value="1"/>
</dbReference>
<dbReference type="GO" id="GO:0006357">
    <property type="term" value="P:regulation of transcription by RNA polymerase II"/>
    <property type="evidence" value="ECO:0007669"/>
    <property type="project" value="TreeGrafter"/>
</dbReference>
<protein>
    <submittedName>
        <fullName evidence="18 19">Peregrin-like isoform X12</fullName>
    </submittedName>
</protein>
<evidence type="ECO:0000259" key="15">
    <source>
        <dbReference type="PROSITE" id="PS50812"/>
    </source>
</evidence>
<dbReference type="GeneID" id="109471845"/>
<reference evidence="18 19" key="1">
    <citation type="submission" date="2025-04" db="UniProtKB">
        <authorList>
            <consortium name="RefSeq"/>
        </authorList>
    </citation>
    <scope>IDENTIFICATION</scope>
    <source>
        <tissue evidence="18 19">Gonad</tissue>
    </source>
</reference>
<evidence type="ECO:0000256" key="11">
    <source>
        <dbReference type="PROSITE-ProRule" id="PRU00146"/>
    </source>
</evidence>
<comment type="subcellular location">
    <subcellularLocation>
        <location evidence="1">Nucleus</location>
    </subcellularLocation>
</comment>
<accession>A0A6P4Z773</accession>
<dbReference type="SUPFAM" id="SSF47370">
    <property type="entry name" value="Bromodomain"/>
    <property type="match status" value="1"/>
</dbReference>
<dbReference type="FunFam" id="3.30.40.10:FF:000007">
    <property type="entry name" value="Bromodomain containing 1, isoform CRA_b"/>
    <property type="match status" value="1"/>
</dbReference>
<dbReference type="PROSITE" id="PS50812">
    <property type="entry name" value="PWWP"/>
    <property type="match status" value="1"/>
</dbReference>
<evidence type="ECO:0000313" key="19">
    <source>
        <dbReference type="RefSeq" id="XP_019626902.1"/>
    </source>
</evidence>
<proteinExistence type="predicted"/>
<dbReference type="Pfam" id="PF13831">
    <property type="entry name" value="PHD_2"/>
    <property type="match status" value="1"/>
</dbReference>
<dbReference type="SMART" id="SM00249">
    <property type="entry name" value="PHD"/>
    <property type="match status" value="2"/>
</dbReference>
<dbReference type="InterPro" id="IPR001487">
    <property type="entry name" value="Bromodomain"/>
</dbReference>
<feature type="region of interest" description="Disordered" evidence="12">
    <location>
        <begin position="1248"/>
        <end position="1267"/>
    </location>
</feature>
<keyword evidence="9" id="KW-0539">Nucleus</keyword>
<dbReference type="PROSITE" id="PS00633">
    <property type="entry name" value="BROMODOMAIN_1"/>
    <property type="match status" value="1"/>
</dbReference>
<evidence type="ECO:0000259" key="13">
    <source>
        <dbReference type="PROSITE" id="PS50014"/>
    </source>
</evidence>
<dbReference type="Pfam" id="PF13832">
    <property type="entry name" value="zf-HC5HC2H_2"/>
    <property type="match status" value="1"/>
</dbReference>
<dbReference type="PRINTS" id="PR00503">
    <property type="entry name" value="BROMODOMAIN"/>
</dbReference>
<dbReference type="InterPro" id="IPR034732">
    <property type="entry name" value="EPHD"/>
</dbReference>
<dbReference type="AlphaFoldDB" id="A0A6P4Z773"/>
<dbReference type="PANTHER" id="PTHR13793">
    <property type="entry name" value="PHD FINGER PROTEINS"/>
    <property type="match status" value="1"/>
</dbReference>
<dbReference type="Pfam" id="PF00439">
    <property type="entry name" value="Bromodomain"/>
    <property type="match status" value="1"/>
</dbReference>
<organism evidence="17 19">
    <name type="scientific">Branchiostoma belcheri</name>
    <name type="common">Amphioxus</name>
    <dbReference type="NCBI Taxonomy" id="7741"/>
    <lineage>
        <taxon>Eukaryota</taxon>
        <taxon>Metazoa</taxon>
        <taxon>Chordata</taxon>
        <taxon>Cephalochordata</taxon>
        <taxon>Leptocardii</taxon>
        <taxon>Amphioxiformes</taxon>
        <taxon>Branchiostomatidae</taxon>
        <taxon>Branchiostoma</taxon>
    </lineage>
</organism>
<dbReference type="CDD" id="cd15701">
    <property type="entry name" value="ePHD_BRPF1"/>
    <property type="match status" value="1"/>
</dbReference>
<name>A0A6P4Z773_BRABE</name>
<evidence type="ECO:0000256" key="4">
    <source>
        <dbReference type="ARBA" id="ARBA00022737"/>
    </source>
</evidence>
<feature type="compositionally biased region" description="Basic residues" evidence="12">
    <location>
        <begin position="1"/>
        <end position="15"/>
    </location>
</feature>
<evidence type="ECO:0000256" key="6">
    <source>
        <dbReference type="ARBA" id="ARBA00022833"/>
    </source>
</evidence>
<dbReference type="GO" id="GO:0005634">
    <property type="term" value="C:nucleus"/>
    <property type="evidence" value="ECO:0007669"/>
    <property type="project" value="UniProtKB-SubCell"/>
</dbReference>
<dbReference type="SMART" id="SM00297">
    <property type="entry name" value="BROMO"/>
    <property type="match status" value="1"/>
</dbReference>
<dbReference type="PROSITE" id="PS51805">
    <property type="entry name" value="EPHD"/>
    <property type="match status" value="1"/>
</dbReference>
<feature type="compositionally biased region" description="Basic and acidic residues" evidence="12">
    <location>
        <begin position="71"/>
        <end position="82"/>
    </location>
</feature>
<keyword evidence="4" id="KW-0677">Repeat</keyword>
<feature type="domain" description="PHD-type" evidence="14">
    <location>
        <begin position="210"/>
        <end position="260"/>
    </location>
</feature>
<dbReference type="CDD" id="cd15572">
    <property type="entry name" value="PHD_BRPF"/>
    <property type="match status" value="1"/>
</dbReference>
<evidence type="ECO:0000256" key="5">
    <source>
        <dbReference type="ARBA" id="ARBA00022771"/>
    </source>
</evidence>
<dbReference type="InterPro" id="IPR011011">
    <property type="entry name" value="Znf_FYVE_PHD"/>
</dbReference>
<dbReference type="FunFam" id="2.30.30.140:FF:000008">
    <property type="entry name" value="Bromodomain containing 1, isoform CRA_b"/>
    <property type="match status" value="1"/>
</dbReference>
<dbReference type="PROSITE" id="PS01359">
    <property type="entry name" value="ZF_PHD_1"/>
    <property type="match status" value="1"/>
</dbReference>
<dbReference type="GO" id="GO:0008270">
    <property type="term" value="F:zinc ion binding"/>
    <property type="evidence" value="ECO:0007669"/>
    <property type="project" value="UniProtKB-KW"/>
</dbReference>
<keyword evidence="17" id="KW-1185">Reference proteome</keyword>
<dbReference type="InterPro" id="IPR019787">
    <property type="entry name" value="Znf_PHD-finger"/>
</dbReference>
<dbReference type="RefSeq" id="XP_019626893.1">
    <property type="nucleotide sequence ID" value="XM_019771334.1"/>
</dbReference>
<keyword evidence="7" id="KW-0007">Acetylation</keyword>
<dbReference type="InterPro" id="IPR001965">
    <property type="entry name" value="Znf_PHD"/>
</dbReference>
<dbReference type="PROSITE" id="PS50016">
    <property type="entry name" value="ZF_PHD_2"/>
    <property type="match status" value="1"/>
</dbReference>
<feature type="region of interest" description="Disordered" evidence="12">
    <location>
        <begin position="802"/>
        <end position="1123"/>
    </location>
</feature>
<feature type="compositionally biased region" description="Low complexity" evidence="12">
    <location>
        <begin position="839"/>
        <end position="849"/>
    </location>
</feature>
<evidence type="ECO:0000259" key="14">
    <source>
        <dbReference type="PROSITE" id="PS50016"/>
    </source>
</evidence>
<dbReference type="InterPro" id="IPR018359">
    <property type="entry name" value="Bromodomain_CS"/>
</dbReference>
<feature type="domain" description="PWWP" evidence="15">
    <location>
        <begin position="1130"/>
        <end position="1216"/>
    </location>
</feature>
<dbReference type="SUPFAM" id="SSF63748">
    <property type="entry name" value="Tudor/PWWP/MBT"/>
    <property type="match status" value="1"/>
</dbReference>
<feature type="compositionally biased region" description="Basic residues" evidence="12">
    <location>
        <begin position="854"/>
        <end position="866"/>
    </location>
</feature>
<feature type="compositionally biased region" description="Low complexity" evidence="12">
    <location>
        <begin position="1063"/>
        <end position="1077"/>
    </location>
</feature>
<dbReference type="Gene3D" id="1.20.920.10">
    <property type="entry name" value="Bromodomain-like"/>
    <property type="match status" value="1"/>
</dbReference>
<feature type="compositionally biased region" description="Low complexity" evidence="12">
    <location>
        <begin position="936"/>
        <end position="945"/>
    </location>
</feature>
<feature type="compositionally biased region" description="Low complexity" evidence="12">
    <location>
        <begin position="902"/>
        <end position="914"/>
    </location>
</feature>
<feature type="region of interest" description="Disordered" evidence="12">
    <location>
        <begin position="397"/>
        <end position="419"/>
    </location>
</feature>
<feature type="compositionally biased region" description="Basic and acidic residues" evidence="12">
    <location>
        <begin position="823"/>
        <end position="838"/>
    </location>
</feature>
<dbReference type="Proteomes" id="UP000515135">
    <property type="component" value="Unplaced"/>
</dbReference>
<sequence>MRKGSRKSRHHRSGRRSPSPVDIRSPQRETLTYEQAQRLVEVDLDGRTHRIDITECLEIVTEDEIEEEVENKEIEPNVDNKSKTPIKNNKKEDKLKKDVTGVQVNVGKLPEPSFKQLDDYVEPPDVPPRPKAYFRFIEKSVEELDEEVEYDMDEEDYAWLEMVNDKRKGDNMPPVSQEVFETLMDRLEKESYFESQSSGKGDPSSYIDEDAVCSICQDGECQNSNVILFCDMCNLAVHQECYGVPYIPEGQWLCRRCLQSPSRAVDCVLCPNKGGAFKQTDDARWAHVVCALWIPEVCFANTVFLEPIDSIDHIPTARWKLTCYICKQRGVGACIQCHKANCYTAFHVTCAQHAGLYMKMEPVRETGVNGTSISVRKTAYCDVHTPQGWDRTRHMMSEEDEDVPKGMSAKKAKKFKEEKSRQKMRKARKMLAEKRSAMPVVSVPYIPSNNSSSLPTVRVSKIVSRVSLQQKQKFFQRLHSYWMLKRQSRNGVPLLRRLQAHHQSQRNKEWKEESEKHRALKEQLQYWQRLRHDLERARLLVELIRKREKLKREQSNVVQTLQVKVSQLAMEMRLTPFLFLLRRTLEQLEEKDAGKIFSEPVPLDEVPDYLEYIKEPMDFATMRTKVEGHQYRSLDDFERDFELIIRNCMTYNAKDTIFYRAALRMRDQGGAIIRQARRLADRAGYDADSGMHTSEAPKVEETTTLRLEDASTKGSNRKKKKNRTTAAEHVLELHQVSGLIMGGVDNLLIPENRADMTLEDQLKELLEKLDMTTTIKHGGARSKRAKQLRREINVIRRKLALQREQREEETPVEPPATPKKKKDKEDKSNSDSKSKDEAGTSNGNSNNASPTKNSRGRSKSRKKSRSKSSESEAALVPTSPSVQGGATTDPKPVATPERPNESSTPSTPTTPSTPGVGRRTSVLFNKKAKSKPFQDSVSPSKSPKSPGHKRGPGRPPGRPSKNKKQQQNGEHALASIQEGSALLNADQNQATDFSTLRKRARSTSSSSNESSSQRKRPRANSTDAFDTETAVPPIRRVSRCTEQTRADPEVAPSQIPAPPARPATPVVVNRAKTGTQEGTEESSEESSGTEGEVIADPNKKGPGRGKAKLLNRTSTNLEDESDTDDVPIQPLDLVWAKCRGYPSYPALVSADNIINPKMPRTGYFHNGVPIPVPPMEVLKGRPQVPENEELYLVLFFDNKRTWQWLPREKLHPLGVDSKLDHTKMNEGRKSSIRKSVAIAFDRAMNHRQRVEDGIRDSSNESSDSEVI</sequence>
<evidence type="ECO:0000313" key="17">
    <source>
        <dbReference type="Proteomes" id="UP000515135"/>
    </source>
</evidence>
<dbReference type="SMART" id="SM00293">
    <property type="entry name" value="PWWP"/>
    <property type="match status" value="1"/>
</dbReference>
<dbReference type="Pfam" id="PF00855">
    <property type="entry name" value="PWWP"/>
    <property type="match status" value="1"/>
</dbReference>
<dbReference type="OrthoDB" id="20839at2759"/>
<evidence type="ECO:0000256" key="2">
    <source>
        <dbReference type="ARBA" id="ARBA00022553"/>
    </source>
</evidence>
<dbReference type="RefSeq" id="XP_019626902.1">
    <property type="nucleotide sequence ID" value="XM_019771343.1"/>
</dbReference>
<evidence type="ECO:0000259" key="16">
    <source>
        <dbReference type="PROSITE" id="PS51805"/>
    </source>
</evidence>
<evidence type="ECO:0000256" key="10">
    <source>
        <dbReference type="PROSITE-ProRule" id="PRU00035"/>
    </source>
</evidence>
<dbReference type="InterPro" id="IPR019542">
    <property type="entry name" value="Enhancer_polycomb-like_N"/>
</dbReference>
<keyword evidence="2" id="KW-0597">Phosphoprotein</keyword>
<feature type="domain" description="PHD-type" evidence="16">
    <location>
        <begin position="264"/>
        <end position="385"/>
    </location>
</feature>
<dbReference type="PANTHER" id="PTHR13793:SF107">
    <property type="entry name" value="BROMODOMAIN-CONTAINING PROTEIN HOMOLOG"/>
    <property type="match status" value="1"/>
</dbReference>
<dbReference type="Gene3D" id="2.30.30.140">
    <property type="match status" value="1"/>
</dbReference>
<dbReference type="InterPro" id="IPR036427">
    <property type="entry name" value="Bromodomain-like_sf"/>
</dbReference>
<feature type="compositionally biased region" description="Low complexity" evidence="12">
    <location>
        <begin position="1002"/>
        <end position="1011"/>
    </location>
</feature>
<feature type="compositionally biased region" description="Basic and acidic residues" evidence="12">
    <location>
        <begin position="1248"/>
        <end position="1258"/>
    </location>
</feature>
<evidence type="ECO:0000256" key="1">
    <source>
        <dbReference type="ARBA" id="ARBA00004123"/>
    </source>
</evidence>
<keyword evidence="6" id="KW-0862">Zinc</keyword>
<keyword evidence="5 11" id="KW-0863">Zinc-finger</keyword>
<dbReference type="InterPro" id="IPR042061">
    <property type="entry name" value="Peregrin_ePHD"/>
</dbReference>
<evidence type="ECO:0000256" key="3">
    <source>
        <dbReference type="ARBA" id="ARBA00022723"/>
    </source>
</evidence>